<dbReference type="Proteomes" id="UP000008370">
    <property type="component" value="Unassembled WGS sequence"/>
</dbReference>
<dbReference type="OrthoDB" id="3830579at2759"/>
<dbReference type="SUPFAM" id="SSF54909">
    <property type="entry name" value="Dimeric alpha+beta barrel"/>
    <property type="match status" value="1"/>
</dbReference>
<dbReference type="HOGENOM" id="CLU_081631_3_1_1"/>
<dbReference type="AlphaFoldDB" id="K5VKG6"/>
<dbReference type="GeneID" id="18908848"/>
<dbReference type="InParanoid" id="K5VKG6"/>
<evidence type="ECO:0000313" key="2">
    <source>
        <dbReference type="Proteomes" id="UP000008370"/>
    </source>
</evidence>
<dbReference type="RefSeq" id="XP_007399666.1">
    <property type="nucleotide sequence ID" value="XM_007399604.1"/>
</dbReference>
<proteinExistence type="predicted"/>
<dbReference type="Gene3D" id="3.30.70.100">
    <property type="match status" value="1"/>
</dbReference>
<accession>K5VKG6</accession>
<name>K5VKG6_PHACS</name>
<dbReference type="EMBL" id="JH930476">
    <property type="protein sequence ID" value="EKM51873.1"/>
    <property type="molecule type" value="Genomic_DNA"/>
</dbReference>
<protein>
    <recommendedName>
        <fullName evidence="3">ABM domain-containing protein</fullName>
    </recommendedName>
</protein>
<evidence type="ECO:0008006" key="3">
    <source>
        <dbReference type="Google" id="ProtNLM"/>
    </source>
</evidence>
<reference evidence="1 2" key="1">
    <citation type="journal article" date="2012" name="BMC Genomics">
        <title>Comparative genomics of the white-rot fungi, Phanerochaete carnosa and P. chrysosporium, to elucidate the genetic basis of the distinct wood types they colonize.</title>
        <authorList>
            <person name="Suzuki H."/>
            <person name="MacDonald J."/>
            <person name="Syed K."/>
            <person name="Salamov A."/>
            <person name="Hori C."/>
            <person name="Aerts A."/>
            <person name="Henrissat B."/>
            <person name="Wiebenga A."/>
            <person name="vanKuyk P.A."/>
            <person name="Barry K."/>
            <person name="Lindquist E."/>
            <person name="LaButti K."/>
            <person name="Lapidus A."/>
            <person name="Lucas S."/>
            <person name="Coutinho P."/>
            <person name="Gong Y."/>
            <person name="Samejima M."/>
            <person name="Mahadevan R."/>
            <person name="Abou-Zaid M."/>
            <person name="de Vries R.P."/>
            <person name="Igarashi K."/>
            <person name="Yadav J.S."/>
            <person name="Grigoriev I.V."/>
            <person name="Master E.R."/>
        </authorList>
    </citation>
    <scope>NUCLEOTIDE SEQUENCE [LARGE SCALE GENOMIC DNA]</scope>
    <source>
        <strain evidence="1 2">HHB-10118-sp</strain>
    </source>
</reference>
<keyword evidence="2" id="KW-1185">Reference proteome</keyword>
<gene>
    <name evidence="1" type="ORF">PHACADRAFT_150667</name>
</gene>
<organism evidence="1 2">
    <name type="scientific">Phanerochaete carnosa (strain HHB-10118-sp)</name>
    <name type="common">White-rot fungus</name>
    <name type="synonym">Peniophora carnosa</name>
    <dbReference type="NCBI Taxonomy" id="650164"/>
    <lineage>
        <taxon>Eukaryota</taxon>
        <taxon>Fungi</taxon>
        <taxon>Dikarya</taxon>
        <taxon>Basidiomycota</taxon>
        <taxon>Agaricomycotina</taxon>
        <taxon>Agaricomycetes</taxon>
        <taxon>Polyporales</taxon>
        <taxon>Phanerochaetaceae</taxon>
        <taxon>Phanerochaete</taxon>
    </lineage>
</organism>
<evidence type="ECO:0000313" key="1">
    <source>
        <dbReference type="EMBL" id="EKM51873.1"/>
    </source>
</evidence>
<dbReference type="InterPro" id="IPR011008">
    <property type="entry name" value="Dimeric_a/b-barrel"/>
</dbReference>
<sequence>MPLPVAEIAKLVASDAYRADPTVVNEALEILAKTPGFIAAWHGLEIQDPQYLYAVILWESVEHHRALIADQVAYPAIGEKMRKVSNGRVWLYHVHFNAEVDKALNAPTTELALMTVKDSVETSQYLETAKTIVPQIYSTLPNEVFEGGWGPTVENDRKFMICLGWHSVERFFAAFKGAPELFARITALKELSEVDLRHAKLTKY</sequence>
<dbReference type="KEGG" id="pco:PHACADRAFT_150667"/>